<dbReference type="GO" id="GO:0006260">
    <property type="term" value="P:DNA replication"/>
    <property type="evidence" value="ECO:0007669"/>
    <property type="project" value="UniProtKB-UniRule"/>
</dbReference>
<keyword evidence="9 12" id="KW-0804">Transcription</keyword>
<dbReference type="HAMAP" id="MF_00015">
    <property type="entry name" value="LexA"/>
    <property type="match status" value="1"/>
</dbReference>
<dbReference type="GO" id="GO:0045892">
    <property type="term" value="P:negative regulation of DNA-templated transcription"/>
    <property type="evidence" value="ECO:0007669"/>
    <property type="project" value="UniProtKB-UniRule"/>
</dbReference>
<dbReference type="Gene3D" id="2.10.109.10">
    <property type="entry name" value="Umud Fragment, subunit A"/>
    <property type="match status" value="1"/>
</dbReference>
<evidence type="ECO:0000256" key="13">
    <source>
        <dbReference type="RuleBase" id="RU003991"/>
    </source>
</evidence>
<dbReference type="PANTHER" id="PTHR33516">
    <property type="entry name" value="LEXA REPRESSOR"/>
    <property type="match status" value="1"/>
</dbReference>
<evidence type="ECO:0000256" key="8">
    <source>
        <dbReference type="ARBA" id="ARBA00023125"/>
    </source>
</evidence>
<evidence type="ECO:0000259" key="15">
    <source>
        <dbReference type="Pfam" id="PF00717"/>
    </source>
</evidence>
<dbReference type="InterPro" id="IPR006197">
    <property type="entry name" value="Peptidase_S24_LexA"/>
</dbReference>
<dbReference type="Pfam" id="PF00717">
    <property type="entry name" value="Peptidase_S24"/>
    <property type="match status" value="1"/>
</dbReference>
<evidence type="ECO:0000256" key="1">
    <source>
        <dbReference type="ARBA" id="ARBA00007484"/>
    </source>
</evidence>
<feature type="site" description="Cleavage; by autolysis" evidence="12">
    <location>
        <begin position="140"/>
        <end position="141"/>
    </location>
</feature>
<accession>A0A7Y0U1Z9</accession>
<dbReference type="EC" id="3.4.21.88" evidence="12"/>
<dbReference type="GO" id="GO:0004252">
    <property type="term" value="F:serine-type endopeptidase activity"/>
    <property type="evidence" value="ECO:0007669"/>
    <property type="project" value="UniProtKB-UniRule"/>
</dbReference>
<comment type="subunit">
    <text evidence="12">Homodimer.</text>
</comment>
<evidence type="ECO:0000256" key="3">
    <source>
        <dbReference type="ARBA" id="ARBA00022705"/>
    </source>
</evidence>
<evidence type="ECO:0000256" key="6">
    <source>
        <dbReference type="ARBA" id="ARBA00022813"/>
    </source>
</evidence>
<evidence type="ECO:0000256" key="2">
    <source>
        <dbReference type="ARBA" id="ARBA00022491"/>
    </source>
</evidence>
<dbReference type="InterPro" id="IPR036388">
    <property type="entry name" value="WH-like_DNA-bd_sf"/>
</dbReference>
<feature type="domain" description="LexA repressor DNA-binding" evidence="16">
    <location>
        <begin position="1"/>
        <end position="65"/>
    </location>
</feature>
<reference evidence="17 18" key="1">
    <citation type="submission" date="2020-04" db="EMBL/GenBank/DDBJ databases">
        <title>Antimicrobial susceptibility and clonality of vaginal-derived multi-drug resistant Mobiluncus isolates in China.</title>
        <authorList>
            <person name="Zhang X."/>
        </authorList>
    </citation>
    <scope>NUCLEOTIDE SEQUENCE [LARGE SCALE GENOMIC DNA]</scope>
    <source>
        <strain evidence="17 18">13</strain>
    </source>
</reference>
<proteinExistence type="inferred from homology"/>
<dbReference type="EMBL" id="JABCUR010000005">
    <property type="protein sequence ID" value="NMW65347.1"/>
    <property type="molecule type" value="Genomic_DNA"/>
</dbReference>
<dbReference type="Gene3D" id="1.10.10.10">
    <property type="entry name" value="Winged helix-like DNA-binding domain superfamily/Winged helix DNA-binding domain"/>
    <property type="match status" value="1"/>
</dbReference>
<evidence type="ECO:0000259" key="16">
    <source>
        <dbReference type="Pfam" id="PF01726"/>
    </source>
</evidence>
<dbReference type="CDD" id="cd06529">
    <property type="entry name" value="S24_LexA-like"/>
    <property type="match status" value="1"/>
</dbReference>
<keyword evidence="4 12" id="KW-0227">DNA damage</keyword>
<dbReference type="InterPro" id="IPR006199">
    <property type="entry name" value="LexA_DNA-bd_dom"/>
</dbReference>
<dbReference type="GO" id="GO:0003677">
    <property type="term" value="F:DNA binding"/>
    <property type="evidence" value="ECO:0007669"/>
    <property type="project" value="UniProtKB-UniRule"/>
</dbReference>
<feature type="DNA-binding region" description="H-T-H motif" evidence="12">
    <location>
        <begin position="28"/>
        <end position="48"/>
    </location>
</feature>
<comment type="catalytic activity">
    <reaction evidence="12">
        <text>Hydrolysis of Ala-|-Gly bond in repressor LexA.</text>
        <dbReference type="EC" id="3.4.21.88"/>
    </reaction>
</comment>
<evidence type="ECO:0000256" key="14">
    <source>
        <dbReference type="SAM" id="MobiDB-lite"/>
    </source>
</evidence>
<dbReference type="InterPro" id="IPR006200">
    <property type="entry name" value="LexA"/>
</dbReference>
<dbReference type="InterPro" id="IPR011991">
    <property type="entry name" value="ArsR-like_HTH"/>
</dbReference>
<dbReference type="FunFam" id="2.10.109.10:FF:000001">
    <property type="entry name" value="LexA repressor"/>
    <property type="match status" value="1"/>
</dbReference>
<keyword evidence="2 12" id="KW-0678">Repressor</keyword>
<comment type="similarity">
    <text evidence="1 12 13">Belongs to the peptidase S24 family.</text>
</comment>
<dbReference type="PRINTS" id="PR00726">
    <property type="entry name" value="LEXASERPTASE"/>
</dbReference>
<evidence type="ECO:0000256" key="4">
    <source>
        <dbReference type="ARBA" id="ARBA00022763"/>
    </source>
</evidence>
<dbReference type="InterPro" id="IPR039418">
    <property type="entry name" value="LexA-like"/>
</dbReference>
<dbReference type="NCBIfam" id="TIGR00498">
    <property type="entry name" value="lexA"/>
    <property type="match status" value="1"/>
</dbReference>
<feature type="domain" description="Peptidase S24/S26A/S26B/S26C" evidence="15">
    <location>
        <begin position="133"/>
        <end position="245"/>
    </location>
</feature>
<organism evidence="17 18">
    <name type="scientific">Mobiluncus mulieris</name>
    <dbReference type="NCBI Taxonomy" id="2052"/>
    <lineage>
        <taxon>Bacteria</taxon>
        <taxon>Bacillati</taxon>
        <taxon>Actinomycetota</taxon>
        <taxon>Actinomycetes</taxon>
        <taxon>Actinomycetales</taxon>
        <taxon>Actinomycetaceae</taxon>
        <taxon>Mobiluncus</taxon>
    </lineage>
</organism>
<evidence type="ECO:0000313" key="17">
    <source>
        <dbReference type="EMBL" id="NMW65347.1"/>
    </source>
</evidence>
<evidence type="ECO:0000256" key="10">
    <source>
        <dbReference type="ARBA" id="ARBA00023204"/>
    </source>
</evidence>
<dbReference type="AlphaFoldDB" id="A0A7Y0U1Z9"/>
<evidence type="ECO:0000256" key="5">
    <source>
        <dbReference type="ARBA" id="ARBA00022801"/>
    </source>
</evidence>
<evidence type="ECO:0000313" key="18">
    <source>
        <dbReference type="Proteomes" id="UP000578252"/>
    </source>
</evidence>
<evidence type="ECO:0000256" key="7">
    <source>
        <dbReference type="ARBA" id="ARBA00023015"/>
    </source>
</evidence>
<dbReference type="InterPro" id="IPR036390">
    <property type="entry name" value="WH_DNA-bd_sf"/>
</dbReference>
<dbReference type="PANTHER" id="PTHR33516:SF2">
    <property type="entry name" value="LEXA REPRESSOR-RELATED"/>
    <property type="match status" value="1"/>
</dbReference>
<keyword evidence="5 12" id="KW-0378">Hydrolase</keyword>
<feature type="compositionally biased region" description="Polar residues" evidence="14">
    <location>
        <begin position="93"/>
        <end position="109"/>
    </location>
</feature>
<feature type="active site" description="For autocatalytic cleavage activity" evidence="12">
    <location>
        <position position="175"/>
    </location>
</feature>
<dbReference type="GO" id="GO:0009432">
    <property type="term" value="P:SOS response"/>
    <property type="evidence" value="ECO:0007669"/>
    <property type="project" value="UniProtKB-UniRule"/>
</dbReference>
<protein>
    <recommendedName>
        <fullName evidence="12">LexA repressor</fullName>
        <ecNumber evidence="12">3.4.21.88</ecNumber>
    </recommendedName>
</protein>
<dbReference type="GO" id="GO:0006508">
    <property type="term" value="P:proteolysis"/>
    <property type="evidence" value="ECO:0007669"/>
    <property type="project" value="InterPro"/>
</dbReference>
<keyword evidence="3 12" id="KW-0235">DNA replication</keyword>
<evidence type="ECO:0000256" key="12">
    <source>
        <dbReference type="HAMAP-Rule" id="MF_00015"/>
    </source>
</evidence>
<dbReference type="Pfam" id="PF01726">
    <property type="entry name" value="LexA_DNA_bind"/>
    <property type="match status" value="1"/>
</dbReference>
<keyword evidence="8 12" id="KW-0238">DNA-binding</keyword>
<sequence>MSDLTKRQREVLDTLYRLSRELSYPPSVRELASAMGLSSPSSVQHHLEVLVEKGYLRRVPNQPRALEFVKLPEGTPVATTEMAPHATEASKVYSETQRNNQNNSSAKPTENISATIHTIPIGVADTADSNAIPLVGRIAAGTPITAEELVEDTFMLPRRFTGAGELFMLEVNGESMRDAAIMDGDWVVVRAQNEARNGDIVAAMLEDEATVKEFSRDKGHIWLLPHNPSFEPIPGDGATILGKVVTVIRAL</sequence>
<dbReference type="InterPro" id="IPR050077">
    <property type="entry name" value="LexA_repressor"/>
</dbReference>
<dbReference type="CDD" id="cd00090">
    <property type="entry name" value="HTH_ARSR"/>
    <property type="match status" value="1"/>
</dbReference>
<evidence type="ECO:0000256" key="11">
    <source>
        <dbReference type="ARBA" id="ARBA00023236"/>
    </source>
</evidence>
<dbReference type="GO" id="GO:0006281">
    <property type="term" value="P:DNA repair"/>
    <property type="evidence" value="ECO:0007669"/>
    <property type="project" value="UniProtKB-UniRule"/>
</dbReference>
<evidence type="ECO:0000256" key="9">
    <source>
        <dbReference type="ARBA" id="ARBA00023163"/>
    </source>
</evidence>
<keyword evidence="7 12" id="KW-0805">Transcription regulation</keyword>
<gene>
    <name evidence="12 17" type="primary">lexA</name>
    <name evidence="17" type="ORF">HHJ78_07350</name>
</gene>
<keyword evidence="10 12" id="KW-0234">DNA repair</keyword>
<dbReference type="SUPFAM" id="SSF46785">
    <property type="entry name" value="Winged helix' DNA-binding domain"/>
    <property type="match status" value="1"/>
</dbReference>
<dbReference type="RefSeq" id="WP_169772060.1">
    <property type="nucleotide sequence ID" value="NZ_JABCUR010000005.1"/>
</dbReference>
<dbReference type="InterPro" id="IPR015927">
    <property type="entry name" value="Peptidase_S24_S26A/B/C"/>
</dbReference>
<keyword evidence="11 12" id="KW-0742">SOS response</keyword>
<comment type="caution">
    <text evidence="17">The sequence shown here is derived from an EMBL/GenBank/DDBJ whole genome shotgun (WGS) entry which is preliminary data.</text>
</comment>
<dbReference type="SUPFAM" id="SSF51306">
    <property type="entry name" value="LexA/Signal peptidase"/>
    <property type="match status" value="1"/>
</dbReference>
<feature type="region of interest" description="Disordered" evidence="14">
    <location>
        <begin position="82"/>
        <end position="109"/>
    </location>
</feature>
<dbReference type="Proteomes" id="UP000578252">
    <property type="component" value="Unassembled WGS sequence"/>
</dbReference>
<dbReference type="InterPro" id="IPR036286">
    <property type="entry name" value="LexA/Signal_pep-like_sf"/>
</dbReference>
<keyword evidence="6 12" id="KW-0068">Autocatalytic cleavage</keyword>
<name>A0A7Y0U1Z9_9ACTO</name>
<feature type="active site" description="For autocatalytic cleavage activity" evidence="12">
    <location>
        <position position="212"/>
    </location>
</feature>
<comment type="function">
    <text evidence="12">Represses a number of genes involved in the response to DNA damage (SOS response), including recA and lexA. In the presence of single-stranded DNA, RecA interacts with LexA causing an autocatalytic cleavage which disrupts the DNA-binding part of LexA, leading to derepression of the SOS regulon and eventually DNA repair.</text>
</comment>